<comment type="caution">
    <text evidence="1">The sequence shown here is derived from an EMBL/GenBank/DDBJ whole genome shotgun (WGS) entry which is preliminary data.</text>
</comment>
<reference evidence="1 2" key="1">
    <citation type="submission" date="2020-10" db="EMBL/GenBank/DDBJ databases">
        <title>The Coptis chinensis genome and diversification of protoberbering-type alkaloids.</title>
        <authorList>
            <person name="Wang B."/>
            <person name="Shu S."/>
            <person name="Song C."/>
            <person name="Liu Y."/>
        </authorList>
    </citation>
    <scope>NUCLEOTIDE SEQUENCE [LARGE SCALE GENOMIC DNA]</scope>
    <source>
        <strain evidence="1">HL-2020</strain>
        <tissue evidence="1">Leaf</tissue>
    </source>
</reference>
<gene>
    <name evidence="1" type="ORF">IFM89_007434</name>
</gene>
<dbReference type="EMBL" id="JADFTS010000003">
    <property type="protein sequence ID" value="KAF9613356.1"/>
    <property type="molecule type" value="Genomic_DNA"/>
</dbReference>
<dbReference type="Proteomes" id="UP000631114">
    <property type="component" value="Unassembled WGS sequence"/>
</dbReference>
<proteinExistence type="predicted"/>
<keyword evidence="2" id="KW-1185">Reference proteome</keyword>
<organism evidence="1 2">
    <name type="scientific">Coptis chinensis</name>
    <dbReference type="NCBI Taxonomy" id="261450"/>
    <lineage>
        <taxon>Eukaryota</taxon>
        <taxon>Viridiplantae</taxon>
        <taxon>Streptophyta</taxon>
        <taxon>Embryophyta</taxon>
        <taxon>Tracheophyta</taxon>
        <taxon>Spermatophyta</taxon>
        <taxon>Magnoliopsida</taxon>
        <taxon>Ranunculales</taxon>
        <taxon>Ranunculaceae</taxon>
        <taxon>Coptidoideae</taxon>
        <taxon>Coptis</taxon>
    </lineage>
</organism>
<dbReference type="AlphaFoldDB" id="A0A835I9K8"/>
<evidence type="ECO:0000313" key="2">
    <source>
        <dbReference type="Proteomes" id="UP000631114"/>
    </source>
</evidence>
<accession>A0A835I9K8</accession>
<evidence type="ECO:0000313" key="1">
    <source>
        <dbReference type="EMBL" id="KAF9613356.1"/>
    </source>
</evidence>
<name>A0A835I9K8_9MAGN</name>
<sequence length="69" mass="7929">MLFMSHVKVPLQLLSLLKQVQLDVDMLDNRKCALEVLMLTNPLVPTYAKKLDILMQSHSSTVKERSFDL</sequence>
<protein>
    <submittedName>
        <fullName evidence="1">Uncharacterized protein</fullName>
    </submittedName>
</protein>